<feature type="compositionally biased region" description="Basic and acidic residues" evidence="8">
    <location>
        <begin position="29"/>
        <end position="40"/>
    </location>
</feature>
<keyword evidence="5" id="KW-0862">Zinc</keyword>
<keyword evidence="10" id="KW-1185">Reference proteome</keyword>
<evidence type="ECO:0000256" key="2">
    <source>
        <dbReference type="ARBA" id="ARBA00022562"/>
    </source>
</evidence>
<keyword evidence="3" id="KW-0479">Metal-binding</keyword>
<dbReference type="RefSeq" id="YP_009551884.1">
    <property type="nucleotide sequence ID" value="NC_040539.1"/>
</dbReference>
<evidence type="ECO:0000256" key="1">
    <source>
        <dbReference type="ARBA" id="ARBA00022553"/>
    </source>
</evidence>
<dbReference type="GO" id="GO:0046765">
    <property type="term" value="P:viral budding from nuclear membrane"/>
    <property type="evidence" value="ECO:0007669"/>
    <property type="project" value="InterPro"/>
</dbReference>
<reference evidence="9" key="1">
    <citation type="submission" date="2017-11" db="EMBL/GenBank/DDBJ databases">
        <title>Complete genome of Rhinolophus gammaherpesvirus-1.</title>
        <authorList>
            <person name="Maeda K."/>
            <person name="Noguchi K."/>
        </authorList>
    </citation>
    <scope>NUCLEOTIDE SEQUENCE [LARGE SCALE GENOMIC DNA]</scope>
    <source>
        <strain evidence="9">BV1</strain>
    </source>
</reference>
<dbReference type="KEGG" id="vg:41701497"/>
<proteinExistence type="inferred from homology"/>
<name>A0A2Z5U6E7_9GAMA</name>
<dbReference type="Pfam" id="PF02718">
    <property type="entry name" value="Herpes_UL31"/>
    <property type="match status" value="1"/>
</dbReference>
<evidence type="ECO:0000313" key="9">
    <source>
        <dbReference type="EMBL" id="BBB06523.1"/>
    </source>
</evidence>
<dbReference type="GO" id="GO:0008270">
    <property type="term" value="F:zinc ion binding"/>
    <property type="evidence" value="ECO:0007669"/>
    <property type="project" value="UniProtKB-KW"/>
</dbReference>
<dbReference type="Proteomes" id="UP000289908">
    <property type="component" value="Segment"/>
</dbReference>
<sequence length="306" mass="34583">MAKIDQGVKRVARPSVSEHSLVSKRSKKIHQEPLSPKKDTNSTPTRHALSRARASPRHRCLFLIFFNGITLNSEFGKDFLREMDTPICTSKIICLPLDVNQIAPGRCLVLSPLGHTCNMGFHCERCTRAENHSYSHFQAASPSTINPGSKDFNSVTLTFYNHASKVVQNKNLYLSLLSHSLNTVKQSFSQPSLLYIYIVLRTLCEDVFPIFVEGDKGLLCMYTIFKQDNLHIGEACLRLLIDNLVNYKVTLDCIRQTYVLKFEPLCAETNTMAVQEQEICESVTGLDYTDEIKQEIVNGQELVSDF</sequence>
<evidence type="ECO:0000256" key="8">
    <source>
        <dbReference type="SAM" id="MobiDB-lite"/>
    </source>
</evidence>
<dbReference type="HAMAP" id="MF_04023">
    <property type="entry name" value="HSV_NEC1"/>
    <property type="match status" value="1"/>
</dbReference>
<protein>
    <submittedName>
        <fullName evidence="9">Nuclear egress lamina protein</fullName>
    </submittedName>
</protein>
<keyword evidence="7" id="KW-0472">Membrane</keyword>
<keyword evidence="6" id="KW-1043">Host membrane</keyword>
<keyword evidence="1" id="KW-0597">Phosphoprotein</keyword>
<dbReference type="InterPro" id="IPR021152">
    <property type="entry name" value="Herpes_UL31"/>
</dbReference>
<evidence type="ECO:0000256" key="3">
    <source>
        <dbReference type="ARBA" id="ARBA00022723"/>
    </source>
</evidence>
<keyword evidence="4" id="KW-0863">Zinc-finger</keyword>
<gene>
    <name evidence="9" type="primary">ORF77</name>
</gene>
<evidence type="ECO:0000256" key="7">
    <source>
        <dbReference type="ARBA" id="ARBA00023136"/>
    </source>
</evidence>
<dbReference type="OrthoDB" id="12114at10239"/>
<evidence type="ECO:0000256" key="5">
    <source>
        <dbReference type="ARBA" id="ARBA00022833"/>
    </source>
</evidence>
<organism evidence="9">
    <name type="scientific">Rhinolophus gammaherpesvirus 1</name>
    <dbReference type="NCBI Taxonomy" id="2054179"/>
    <lineage>
        <taxon>Viruses</taxon>
        <taxon>Duplodnaviria</taxon>
        <taxon>Heunggongvirae</taxon>
        <taxon>Peploviricota</taxon>
        <taxon>Herviviricetes</taxon>
        <taxon>Herpesvirales</taxon>
        <taxon>Orthoherpesviridae</taxon>
        <taxon>Gammaherpesvirinae</taxon>
        <taxon>Percavirus</taxon>
        <taxon>Percavirus rhinolophidgamma1</taxon>
    </lineage>
</organism>
<evidence type="ECO:0000256" key="4">
    <source>
        <dbReference type="ARBA" id="ARBA00022771"/>
    </source>
</evidence>
<dbReference type="EMBL" id="LC333428">
    <property type="protein sequence ID" value="BBB06523.1"/>
    <property type="molecule type" value="Genomic_DNA"/>
</dbReference>
<evidence type="ECO:0000256" key="6">
    <source>
        <dbReference type="ARBA" id="ARBA00022870"/>
    </source>
</evidence>
<accession>A0A2Z5U6E7</accession>
<feature type="region of interest" description="Disordered" evidence="8">
    <location>
        <begin position="1"/>
        <end position="52"/>
    </location>
</feature>
<dbReference type="GeneID" id="41701497"/>
<evidence type="ECO:0000313" key="10">
    <source>
        <dbReference type="Proteomes" id="UP000289908"/>
    </source>
</evidence>
<keyword evidence="2" id="KW-1048">Host nucleus</keyword>